<gene>
    <name evidence="1" type="ORF">CTRU02_214958</name>
</gene>
<name>A0ACC3YE46_COLTU</name>
<evidence type="ECO:0000313" key="2">
    <source>
        <dbReference type="Proteomes" id="UP000805649"/>
    </source>
</evidence>
<keyword evidence="2" id="KW-1185">Reference proteome</keyword>
<sequence length="270" mass="31064">MGTAVGFFAYKPQRSYLSYFINSCYRVKHQGPVSHRSQDIAYLCPTASEMNSSVSSSDSSEPLTQFSFSLFAKLPPELQLEIFSNCQQNDLICISLASHSLRALSLPLIPAKPSLLLYDQTQAQGALKCKCGNDSLAGIGQDNLAHRKRRHVHVHNSKYDLSHARGCTNWSPCRNYGPDHPLCRQRWCKHCLCTSCPLYTRLRGWMGDQKYCLQCRKFTNRMQTKKYKGRCLHGRQPTRKIPNNYWTAKKGRSYGVRWWRRFDSCYESKS</sequence>
<organism evidence="1 2">
    <name type="scientific">Colletotrichum truncatum</name>
    <name type="common">Anthracnose fungus</name>
    <name type="synonym">Colletotrichum capsici</name>
    <dbReference type="NCBI Taxonomy" id="5467"/>
    <lineage>
        <taxon>Eukaryota</taxon>
        <taxon>Fungi</taxon>
        <taxon>Dikarya</taxon>
        <taxon>Ascomycota</taxon>
        <taxon>Pezizomycotina</taxon>
        <taxon>Sordariomycetes</taxon>
        <taxon>Hypocreomycetidae</taxon>
        <taxon>Glomerellales</taxon>
        <taxon>Glomerellaceae</taxon>
        <taxon>Colletotrichum</taxon>
        <taxon>Colletotrichum truncatum species complex</taxon>
    </lineage>
</organism>
<reference evidence="1 2" key="1">
    <citation type="journal article" date="2020" name="Phytopathology">
        <title>Genome Sequence Resources of Colletotrichum truncatum, C. plurivorum, C. musicola, and C. sojae: Four Species Pathogenic to Soybean (Glycine max).</title>
        <authorList>
            <person name="Rogerio F."/>
            <person name="Boufleur T.R."/>
            <person name="Ciampi-Guillardi M."/>
            <person name="Sukno S.A."/>
            <person name="Thon M.R."/>
            <person name="Massola Junior N.S."/>
            <person name="Baroncelli R."/>
        </authorList>
    </citation>
    <scope>NUCLEOTIDE SEQUENCE [LARGE SCALE GENOMIC DNA]</scope>
    <source>
        <strain evidence="1 2">CMES1059</strain>
    </source>
</reference>
<proteinExistence type="predicted"/>
<dbReference type="EMBL" id="VUJX02000012">
    <property type="protein sequence ID" value="KAL0930138.1"/>
    <property type="molecule type" value="Genomic_DNA"/>
</dbReference>
<protein>
    <submittedName>
        <fullName evidence="1">F-box domain-containing protein</fullName>
    </submittedName>
</protein>
<accession>A0ACC3YE46</accession>
<comment type="caution">
    <text evidence="1">The sequence shown here is derived from an EMBL/GenBank/DDBJ whole genome shotgun (WGS) entry which is preliminary data.</text>
</comment>
<evidence type="ECO:0000313" key="1">
    <source>
        <dbReference type="EMBL" id="KAL0930138.1"/>
    </source>
</evidence>
<dbReference type="Proteomes" id="UP000805649">
    <property type="component" value="Unassembled WGS sequence"/>
</dbReference>